<dbReference type="GO" id="GO:0016746">
    <property type="term" value="F:acyltransferase activity"/>
    <property type="evidence" value="ECO:0007669"/>
    <property type="project" value="UniProtKB-KW"/>
</dbReference>
<dbReference type="STRING" id="1280954.HPO_07602"/>
<evidence type="ECO:0000313" key="6">
    <source>
        <dbReference type="EMBL" id="KCZ99074.1"/>
    </source>
</evidence>
<dbReference type="InterPro" id="IPR010941">
    <property type="entry name" value="PhaC_N"/>
</dbReference>
<dbReference type="Proteomes" id="UP000027100">
    <property type="component" value="Unassembled WGS sequence"/>
</dbReference>
<feature type="domain" description="Poly-beta-hydroxybutyrate polymerase N-terminal" evidence="5">
    <location>
        <begin position="31"/>
        <end position="71"/>
    </location>
</feature>
<evidence type="ECO:0000259" key="5">
    <source>
        <dbReference type="Pfam" id="PF12551"/>
    </source>
</evidence>
<protein>
    <submittedName>
        <fullName evidence="6">Poly-beta-hydroxybutyrate polymerase domain-containing protein</fullName>
    </submittedName>
</protein>
<evidence type="ECO:0000256" key="1">
    <source>
        <dbReference type="ARBA" id="ARBA00022679"/>
    </source>
</evidence>
<dbReference type="Gene3D" id="3.40.50.1820">
    <property type="entry name" value="alpha/beta hydrolase"/>
    <property type="match status" value="1"/>
</dbReference>
<dbReference type="AlphaFoldDB" id="A0A062VKD8"/>
<sequence>MKVHSEEALRRPAAEGDAEGCAQPDAIQDVFRDLDRRLRGRFAQVTGGQSPWAALQAWEDWYFHLSVSPARQIELWWRWSEALRALTQSARAIEGEEWAFKPEPGDRRFRSPGWNRAPYRFLAQSHLAAEAQWRAATSCLRGVADHHARRVSFMGSSFLNALAPVNFPWTNPDVLDATLASHGQNFMRGMTHLWQDIGAQSGRLRRDEKQAWRVGETMAITEGQVVYRNHLFELIQYAPTTGKVHPEPVLIVPAWIMKYYILDITPEDSFVRWLVSQGFTVFMISWKNPGADLRDTAFDDYRRKGVMEALEVVHAACGGTPVHGVGYCLGGTVLAIAAAVMGRNGDNRLASLTLLAAQTDFREAGELLLFIDESQVALLEDMMHIDGTLDARNMAGAFSVLRAHELVYSRIVERYMLGHSAEPGPMEAWLADPTRMPARMHSEYLRQLFMENSFTHGELSIEGEFVAVKDIRAPIFALGAERDHIAPWRSVHRIGLHGSAETTFVLTGGGHNTSVVSPPGKAGAYYYAGPAIGGTTYLEPDAWLARAHRKEGSWWPEWLGWLNTKSSTASPVKPPVPGHVLGPAPGTYVLET</sequence>
<reference evidence="6 7" key="1">
    <citation type="journal article" date="2014" name="Antonie Van Leeuwenhoek">
        <title>Hyphomonas beringensis sp. nov. and Hyphomonas chukchiensis sp. nov., isolated from surface seawater of the Bering Sea and Chukchi Sea.</title>
        <authorList>
            <person name="Li C."/>
            <person name="Lai Q."/>
            <person name="Li G."/>
            <person name="Dong C."/>
            <person name="Wang J."/>
            <person name="Liao Y."/>
            <person name="Shao Z."/>
        </authorList>
    </citation>
    <scope>NUCLEOTIDE SEQUENCE [LARGE SCALE GENOMIC DNA]</scope>
    <source>
        <strain evidence="6 7">PS728</strain>
    </source>
</reference>
<evidence type="ECO:0000259" key="4">
    <source>
        <dbReference type="Pfam" id="PF07167"/>
    </source>
</evidence>
<dbReference type="InterPro" id="IPR022211">
    <property type="entry name" value="PHBC_N"/>
</dbReference>
<evidence type="ECO:0000256" key="2">
    <source>
        <dbReference type="ARBA" id="ARBA00023315"/>
    </source>
</evidence>
<evidence type="ECO:0000313" key="7">
    <source>
        <dbReference type="Proteomes" id="UP000027100"/>
    </source>
</evidence>
<dbReference type="PANTHER" id="PTHR36837:SF5">
    <property type="entry name" value="POLY-3-HYDROXYBUTYRATE SYNTHASE"/>
    <property type="match status" value="1"/>
</dbReference>
<feature type="region of interest" description="Disordered" evidence="3">
    <location>
        <begin position="1"/>
        <end position="22"/>
    </location>
</feature>
<dbReference type="EMBL" id="ARYM01000007">
    <property type="protein sequence ID" value="KCZ99074.1"/>
    <property type="molecule type" value="Genomic_DNA"/>
</dbReference>
<dbReference type="Pfam" id="PF07167">
    <property type="entry name" value="PhaC_N"/>
    <property type="match status" value="1"/>
</dbReference>
<comment type="caution">
    <text evidence="6">The sequence shown here is derived from an EMBL/GenBank/DDBJ whole genome shotgun (WGS) entry which is preliminary data.</text>
</comment>
<keyword evidence="7" id="KW-1185">Reference proteome</keyword>
<dbReference type="PATRIC" id="fig|1280954.3.peg.1544"/>
<dbReference type="PANTHER" id="PTHR36837">
    <property type="entry name" value="POLY(3-HYDROXYALKANOATE) POLYMERASE SUBUNIT PHAC"/>
    <property type="match status" value="1"/>
</dbReference>
<dbReference type="eggNOG" id="COG3243">
    <property type="taxonomic scope" value="Bacteria"/>
</dbReference>
<dbReference type="InterPro" id="IPR029058">
    <property type="entry name" value="AB_hydrolase_fold"/>
</dbReference>
<dbReference type="Pfam" id="PF12551">
    <property type="entry name" value="PHBC_N"/>
    <property type="match status" value="1"/>
</dbReference>
<gene>
    <name evidence="6" type="ORF">HPO_07602</name>
</gene>
<feature type="domain" description="Poly-beta-hydroxybutyrate polymerase N-terminal" evidence="4">
    <location>
        <begin position="106"/>
        <end position="274"/>
    </location>
</feature>
<feature type="compositionally biased region" description="Basic and acidic residues" evidence="3">
    <location>
        <begin position="1"/>
        <end position="14"/>
    </location>
</feature>
<proteinExistence type="predicted"/>
<keyword evidence="1" id="KW-0808">Transferase</keyword>
<dbReference type="InterPro" id="IPR051321">
    <property type="entry name" value="PHA/PHB_synthase"/>
</dbReference>
<organism evidence="6 7">
    <name type="scientific">Hyphomonas polymorpha PS728</name>
    <dbReference type="NCBI Taxonomy" id="1280954"/>
    <lineage>
        <taxon>Bacteria</taxon>
        <taxon>Pseudomonadati</taxon>
        <taxon>Pseudomonadota</taxon>
        <taxon>Alphaproteobacteria</taxon>
        <taxon>Hyphomonadales</taxon>
        <taxon>Hyphomonadaceae</taxon>
        <taxon>Hyphomonas</taxon>
    </lineage>
</organism>
<dbReference type="GO" id="GO:0042619">
    <property type="term" value="P:poly-hydroxybutyrate biosynthetic process"/>
    <property type="evidence" value="ECO:0007669"/>
    <property type="project" value="InterPro"/>
</dbReference>
<keyword evidence="2" id="KW-0012">Acyltransferase</keyword>
<name>A0A062VKD8_9PROT</name>
<accession>A0A062VKD8</accession>
<dbReference type="SUPFAM" id="SSF53474">
    <property type="entry name" value="alpha/beta-Hydrolases"/>
    <property type="match status" value="1"/>
</dbReference>
<evidence type="ECO:0000256" key="3">
    <source>
        <dbReference type="SAM" id="MobiDB-lite"/>
    </source>
</evidence>